<evidence type="ECO:0000313" key="8">
    <source>
        <dbReference type="Proteomes" id="UP000626109"/>
    </source>
</evidence>
<feature type="transmembrane region" description="Helical" evidence="5">
    <location>
        <begin position="115"/>
        <end position="133"/>
    </location>
</feature>
<organism evidence="7 8">
    <name type="scientific">Polarella glacialis</name>
    <name type="common">Dinoflagellate</name>
    <dbReference type="NCBI Taxonomy" id="89957"/>
    <lineage>
        <taxon>Eukaryota</taxon>
        <taxon>Sar</taxon>
        <taxon>Alveolata</taxon>
        <taxon>Dinophyceae</taxon>
        <taxon>Suessiales</taxon>
        <taxon>Suessiaceae</taxon>
        <taxon>Polarella</taxon>
    </lineage>
</organism>
<dbReference type="InterPro" id="IPR000719">
    <property type="entry name" value="Prot_kinase_dom"/>
</dbReference>
<name>A0A813I4H5_POLGL</name>
<feature type="transmembrane region" description="Helical" evidence="5">
    <location>
        <begin position="211"/>
        <end position="230"/>
    </location>
</feature>
<evidence type="ECO:0000313" key="7">
    <source>
        <dbReference type="EMBL" id="CAE8645434.1"/>
    </source>
</evidence>
<proteinExistence type="predicted"/>
<keyword evidence="2 3" id="KW-0067">ATP-binding</keyword>
<feature type="domain" description="Protein kinase" evidence="6">
    <location>
        <begin position="384"/>
        <end position="676"/>
    </location>
</feature>
<evidence type="ECO:0000256" key="2">
    <source>
        <dbReference type="ARBA" id="ARBA00022840"/>
    </source>
</evidence>
<keyword evidence="5" id="KW-0472">Membrane</keyword>
<keyword evidence="5" id="KW-0812">Transmembrane</keyword>
<feature type="compositionally biased region" description="Low complexity" evidence="4">
    <location>
        <begin position="479"/>
        <end position="508"/>
    </location>
</feature>
<dbReference type="Gene3D" id="3.30.200.20">
    <property type="entry name" value="Phosphorylase Kinase, domain 1"/>
    <property type="match status" value="1"/>
</dbReference>
<dbReference type="InterPro" id="IPR011009">
    <property type="entry name" value="Kinase-like_dom_sf"/>
</dbReference>
<dbReference type="InterPro" id="IPR051681">
    <property type="entry name" value="Ser/Thr_Kinases-Pseudokinases"/>
</dbReference>
<feature type="compositionally biased region" description="Low complexity" evidence="4">
    <location>
        <begin position="276"/>
        <end position="289"/>
    </location>
</feature>
<evidence type="ECO:0000256" key="1">
    <source>
        <dbReference type="ARBA" id="ARBA00022741"/>
    </source>
</evidence>
<dbReference type="PROSITE" id="PS50011">
    <property type="entry name" value="PROTEIN_KINASE_DOM"/>
    <property type="match status" value="1"/>
</dbReference>
<dbReference type="GO" id="GO:0005524">
    <property type="term" value="F:ATP binding"/>
    <property type="evidence" value="ECO:0007669"/>
    <property type="project" value="UniProtKB-UniRule"/>
</dbReference>
<feature type="transmembrane region" description="Helical" evidence="5">
    <location>
        <begin position="84"/>
        <end position="103"/>
    </location>
</feature>
<dbReference type="Gene3D" id="1.10.510.10">
    <property type="entry name" value="Transferase(Phosphotransferase) domain 1"/>
    <property type="match status" value="1"/>
</dbReference>
<dbReference type="PANTHER" id="PTHR44329">
    <property type="entry name" value="SERINE/THREONINE-PROTEIN KINASE TNNI3K-RELATED"/>
    <property type="match status" value="1"/>
</dbReference>
<accession>A0A813I4H5</accession>
<evidence type="ECO:0000256" key="4">
    <source>
        <dbReference type="SAM" id="MobiDB-lite"/>
    </source>
</evidence>
<gene>
    <name evidence="7" type="ORF">PGLA2088_LOCUS3901</name>
</gene>
<dbReference type="InterPro" id="IPR008271">
    <property type="entry name" value="Ser/Thr_kinase_AS"/>
</dbReference>
<feature type="transmembrane region" description="Helical" evidence="5">
    <location>
        <begin position="44"/>
        <end position="64"/>
    </location>
</feature>
<dbReference type="SMART" id="SM00220">
    <property type="entry name" value="S_TKc"/>
    <property type="match status" value="1"/>
</dbReference>
<dbReference type="Pfam" id="PF00069">
    <property type="entry name" value="Pkinase"/>
    <property type="match status" value="1"/>
</dbReference>
<dbReference type="PROSITE" id="PS00108">
    <property type="entry name" value="PROTEIN_KINASE_ST"/>
    <property type="match status" value="1"/>
</dbReference>
<keyword evidence="1 3" id="KW-0547">Nucleotide-binding</keyword>
<feature type="region of interest" description="Disordered" evidence="4">
    <location>
        <begin position="675"/>
        <end position="702"/>
    </location>
</feature>
<dbReference type="AlphaFoldDB" id="A0A813I4H5"/>
<evidence type="ECO:0000259" key="6">
    <source>
        <dbReference type="PROSITE" id="PS50011"/>
    </source>
</evidence>
<dbReference type="InterPro" id="IPR017441">
    <property type="entry name" value="Protein_kinase_ATP_BS"/>
</dbReference>
<evidence type="ECO:0000256" key="5">
    <source>
        <dbReference type="SAM" id="Phobius"/>
    </source>
</evidence>
<dbReference type="EMBL" id="CAJNNW010003491">
    <property type="protein sequence ID" value="CAE8645434.1"/>
    <property type="molecule type" value="Genomic_DNA"/>
</dbReference>
<reference evidence="7" key="1">
    <citation type="submission" date="2021-02" db="EMBL/GenBank/DDBJ databases">
        <authorList>
            <person name="Dougan E. K."/>
            <person name="Rhodes N."/>
            <person name="Thang M."/>
            <person name="Chan C."/>
        </authorList>
    </citation>
    <scope>NUCLEOTIDE SEQUENCE</scope>
</reference>
<comment type="caution">
    <text evidence="7">The sequence shown here is derived from an EMBL/GenBank/DDBJ whole genome shotgun (WGS) entry which is preliminary data.</text>
</comment>
<protein>
    <recommendedName>
        <fullName evidence="6">Protein kinase domain-containing protein</fullName>
    </recommendedName>
</protein>
<dbReference type="PROSITE" id="PS00107">
    <property type="entry name" value="PROTEIN_KINASE_ATP"/>
    <property type="match status" value="1"/>
</dbReference>
<feature type="region of interest" description="Disordered" evidence="4">
    <location>
        <begin position="478"/>
        <end position="508"/>
    </location>
</feature>
<feature type="compositionally biased region" description="Polar residues" evidence="4">
    <location>
        <begin position="681"/>
        <end position="699"/>
    </location>
</feature>
<feature type="region of interest" description="Disordered" evidence="4">
    <location>
        <begin position="270"/>
        <end position="289"/>
    </location>
</feature>
<dbReference type="SUPFAM" id="SSF56112">
    <property type="entry name" value="Protein kinase-like (PK-like)"/>
    <property type="match status" value="1"/>
</dbReference>
<dbReference type="GO" id="GO:0004674">
    <property type="term" value="F:protein serine/threonine kinase activity"/>
    <property type="evidence" value="ECO:0007669"/>
    <property type="project" value="TreeGrafter"/>
</dbReference>
<feature type="binding site" evidence="3">
    <location>
        <position position="411"/>
    </location>
    <ligand>
        <name>ATP</name>
        <dbReference type="ChEBI" id="CHEBI:30616"/>
    </ligand>
</feature>
<dbReference type="Proteomes" id="UP000626109">
    <property type="component" value="Unassembled WGS sequence"/>
</dbReference>
<sequence length="745" mass="82886">MVFETDLVWDKRVHRYALTFRSQVTEEAFLENRKQALIQILHRANWMCLCLTLAAAGFLVQHVMARPLTPDAQQHHDSIFLHRLIANILGLCVCVAGILVTWRSSWLEGVSTRRLELYSVLELVLTIFIVLHLDPYYAGQFQGLCTEEISSALGDTDMYYSDSRVLLCWATMTVIAHVHLPIRWCSLVWMEIAVVLSYLVCIALGSPEGPFNVAMNWVNLFALTLSVALWKRHVEYLERLSMLALISEKTLRFQSNFQLEQITSQRESAAVADMGDNSNSNSNSNNNYNDNDKILRFQSDFQLEQITSKGVAAAAADMGDNSNSNNNDDNASMASSIALMSHLVFEIPRRHTEAKLETRALQFLAMAKMGELEHWLIQADQLQCFPEQLLGRGSFGVVVAGEFLGAPVAAKLSFSQHTVSSLRALSSELRIFRRLRHPNIVMFQGACIIPDSELLILVEEIVLGGSLQQFIEAHHAELSNNSNNNNDNKDSSSSSRSNNNHNSDNNKNGVRQLHGIVLGICRALQYLHGLRPAVVHGDLKPCNVLVDRASLTPKLIDFGLSRLQSTKSRAVGGTLRYMAPEVVNHVSDRCNATPSDMFSFGRVAFFVVTGIIPLTDITSGEIIELAQSGAVPSLEWPTERVTWQSGWQDLCEKCLLVNPQDRASAEKTQGLLHSWTDHNNNKTQGTESHPESGSKSPGRSSLVDAVHQAQEMYCKEGDGTHKTTTTTQVAETTMATTAHKMVLWV</sequence>
<evidence type="ECO:0000256" key="3">
    <source>
        <dbReference type="PROSITE-ProRule" id="PRU10141"/>
    </source>
</evidence>
<feature type="transmembrane region" description="Helical" evidence="5">
    <location>
        <begin position="187"/>
        <end position="205"/>
    </location>
</feature>
<keyword evidence="5" id="KW-1133">Transmembrane helix</keyword>